<sequence length="760" mass="85553">MISKTLSPPVFDVTRYPHEEKDLSIIFDEITYKMAQYYFSVYQTVFAKDNDSVRPSISEFLKVRDPLMRSRKLIFYFDELHDLIDKKLHYVQKTAEEFKERSKTSLLEHAYQRVLEDTRQTDKSKFQAKLDAIPLDAIPEATRKQIQEEINSLEGGKSDVDSAKKVTYLNHVFRLPWHERVDTFWDVRYSREVLDESHYGMREAKDRILEFIAKNKRLNSKKGMVILLTGPPGVGKTTVAKSIGDCLKRPTTVISMGGQNDPIHVKGSKRTYVDSQPGIFIRELQKLGVKNPVVVIDEIDKVGFNSLKGDVSATLLELLNPEQANTFRDNYLDIEFDFSECIFICTSNSTAHMLQPLLDRIEIIHVPAYLPIEKMMIAKKYLVPRFENEYGFVGTSLPSAAAEKIKITEAALVKIINQYCGHEAGVRNLRKCLDRIFRKIVAKMEDKKLLEAPQEVVIDVSSETASADITAAIKEYQVNTANLEVFLDVAPTDDNYYQGINGQLPIGSSNGLAYVDDGMGSVLKIQFVRREFSKQAEPAKKKDEDDSSAAPARNGATLTHTGRLGEVMKESVEVVKIAAYNFLVQNQLAPDFDKNSYHLHVPMGAIPKDGPSAGISLFAALTSIAVGKPVVESIAMTGEITTLGEVIAIGGVREKLTACKNHQINKVILPLSNRKNVTKLPEEFKRGFTIFYVKDISQVYKVCFDTEEAALRDGSSFEKLREAGIEIDKFEDDQFAAQVNIDEEASLIKGGRNYIEELMH</sequence>
<dbReference type="Gene3D" id="3.40.50.300">
    <property type="entry name" value="P-loop containing nucleotide triphosphate hydrolases"/>
    <property type="match status" value="1"/>
</dbReference>
<dbReference type="GO" id="GO:0004176">
    <property type="term" value="F:ATP-dependent peptidase activity"/>
    <property type="evidence" value="ECO:0007669"/>
    <property type="project" value="UniProtKB-UniRule"/>
</dbReference>
<evidence type="ECO:0000256" key="7">
    <source>
        <dbReference type="SAM" id="MobiDB-lite"/>
    </source>
</evidence>
<dbReference type="OrthoDB" id="2411602at2759"/>
<accession>A0A8J8NZB8</accession>
<comment type="similarity">
    <text evidence="6">Belongs to the peptidase S16 family.</text>
</comment>
<name>A0A8J8NZB8_HALGN</name>
<keyword evidence="1 6" id="KW-0645">Protease</keyword>
<dbReference type="Gene3D" id="3.30.230.10">
    <property type="match status" value="1"/>
</dbReference>
<dbReference type="GO" id="GO:0005524">
    <property type="term" value="F:ATP binding"/>
    <property type="evidence" value="ECO:0007669"/>
    <property type="project" value="UniProtKB-KW"/>
</dbReference>
<evidence type="ECO:0000256" key="5">
    <source>
        <dbReference type="ARBA" id="ARBA00022840"/>
    </source>
</evidence>
<dbReference type="PRINTS" id="PR00830">
    <property type="entry name" value="ENDOLAPTASE"/>
</dbReference>
<dbReference type="GO" id="GO:0007005">
    <property type="term" value="P:mitochondrion organization"/>
    <property type="evidence" value="ECO:0007669"/>
    <property type="project" value="TreeGrafter"/>
</dbReference>
<feature type="domain" description="Lon proteolytic" evidence="8">
    <location>
        <begin position="503"/>
        <end position="706"/>
    </location>
</feature>
<dbReference type="PANTHER" id="PTHR43718">
    <property type="entry name" value="LON PROTEASE"/>
    <property type="match status" value="1"/>
</dbReference>
<feature type="active site" evidence="6">
    <location>
        <position position="612"/>
    </location>
</feature>
<dbReference type="SMART" id="SM00382">
    <property type="entry name" value="AAA"/>
    <property type="match status" value="1"/>
</dbReference>
<keyword evidence="2" id="KW-0547">Nucleotide-binding</keyword>
<dbReference type="InterPro" id="IPR054594">
    <property type="entry name" value="Lon_lid"/>
</dbReference>
<reference evidence="9" key="1">
    <citation type="submission" date="2019-06" db="EMBL/GenBank/DDBJ databases">
        <authorList>
            <person name="Zheng W."/>
        </authorList>
    </citation>
    <scope>NUCLEOTIDE SEQUENCE</scope>
    <source>
        <strain evidence="9">QDHG01</strain>
    </source>
</reference>
<dbReference type="GO" id="GO:0006515">
    <property type="term" value="P:protein quality control for misfolded or incompletely synthesized proteins"/>
    <property type="evidence" value="ECO:0007669"/>
    <property type="project" value="TreeGrafter"/>
</dbReference>
<dbReference type="SUPFAM" id="SSF54211">
    <property type="entry name" value="Ribosomal protein S5 domain 2-like"/>
    <property type="match status" value="1"/>
</dbReference>
<dbReference type="PANTHER" id="PTHR43718:SF2">
    <property type="entry name" value="LON PROTEASE HOMOLOG, MITOCHONDRIAL"/>
    <property type="match status" value="1"/>
</dbReference>
<dbReference type="Gene3D" id="1.10.8.60">
    <property type="match status" value="1"/>
</dbReference>
<keyword evidence="3 6" id="KW-0378">Hydrolase</keyword>
<dbReference type="PROSITE" id="PS51786">
    <property type="entry name" value="LON_PROTEOLYTIC"/>
    <property type="match status" value="1"/>
</dbReference>
<evidence type="ECO:0000256" key="3">
    <source>
        <dbReference type="ARBA" id="ARBA00022801"/>
    </source>
</evidence>
<keyword evidence="5" id="KW-0067">ATP-binding</keyword>
<feature type="region of interest" description="Disordered" evidence="7">
    <location>
        <begin position="535"/>
        <end position="556"/>
    </location>
</feature>
<feature type="active site" evidence="6">
    <location>
        <position position="655"/>
    </location>
</feature>
<dbReference type="InterPro" id="IPR003959">
    <property type="entry name" value="ATPase_AAA_core"/>
</dbReference>
<dbReference type="InterPro" id="IPR008269">
    <property type="entry name" value="Lon_proteolytic"/>
</dbReference>
<dbReference type="SUPFAM" id="SSF52540">
    <property type="entry name" value="P-loop containing nucleoside triphosphate hydrolases"/>
    <property type="match status" value="1"/>
</dbReference>
<dbReference type="InterPro" id="IPR014721">
    <property type="entry name" value="Ribsml_uS5_D2-typ_fold_subgr"/>
</dbReference>
<gene>
    <name evidence="9" type="ORF">FGO68_gene10479</name>
</gene>
<keyword evidence="4 6" id="KW-0720">Serine protease</keyword>
<protein>
    <recommendedName>
        <fullName evidence="8">Lon proteolytic domain-containing protein</fullName>
    </recommendedName>
</protein>
<dbReference type="Proteomes" id="UP000785679">
    <property type="component" value="Unassembled WGS sequence"/>
</dbReference>
<organism evidence="9 10">
    <name type="scientific">Halteria grandinella</name>
    <dbReference type="NCBI Taxonomy" id="5974"/>
    <lineage>
        <taxon>Eukaryota</taxon>
        <taxon>Sar</taxon>
        <taxon>Alveolata</taxon>
        <taxon>Ciliophora</taxon>
        <taxon>Intramacronucleata</taxon>
        <taxon>Spirotrichea</taxon>
        <taxon>Stichotrichia</taxon>
        <taxon>Sporadotrichida</taxon>
        <taxon>Halteriidae</taxon>
        <taxon>Halteria</taxon>
    </lineage>
</organism>
<dbReference type="GO" id="GO:0003697">
    <property type="term" value="F:single-stranded DNA binding"/>
    <property type="evidence" value="ECO:0007669"/>
    <property type="project" value="TreeGrafter"/>
</dbReference>
<dbReference type="GO" id="GO:0004252">
    <property type="term" value="F:serine-type endopeptidase activity"/>
    <property type="evidence" value="ECO:0007669"/>
    <property type="project" value="UniProtKB-UniRule"/>
</dbReference>
<evidence type="ECO:0000256" key="4">
    <source>
        <dbReference type="ARBA" id="ARBA00022825"/>
    </source>
</evidence>
<evidence type="ECO:0000259" key="8">
    <source>
        <dbReference type="PROSITE" id="PS51786"/>
    </source>
</evidence>
<evidence type="ECO:0000256" key="6">
    <source>
        <dbReference type="PROSITE-ProRule" id="PRU01122"/>
    </source>
</evidence>
<dbReference type="GO" id="GO:0005759">
    <property type="term" value="C:mitochondrial matrix"/>
    <property type="evidence" value="ECO:0007669"/>
    <property type="project" value="TreeGrafter"/>
</dbReference>
<dbReference type="EMBL" id="RRYP01002271">
    <property type="protein sequence ID" value="TNV84967.1"/>
    <property type="molecule type" value="Genomic_DNA"/>
</dbReference>
<dbReference type="GO" id="GO:0016887">
    <property type="term" value="F:ATP hydrolysis activity"/>
    <property type="evidence" value="ECO:0007669"/>
    <property type="project" value="InterPro"/>
</dbReference>
<keyword evidence="10" id="KW-1185">Reference proteome</keyword>
<dbReference type="InterPro" id="IPR003593">
    <property type="entry name" value="AAA+_ATPase"/>
</dbReference>
<proteinExistence type="inferred from homology"/>
<dbReference type="AlphaFoldDB" id="A0A8J8NZB8"/>
<evidence type="ECO:0000256" key="2">
    <source>
        <dbReference type="ARBA" id="ARBA00022741"/>
    </source>
</evidence>
<dbReference type="Pfam" id="PF05362">
    <property type="entry name" value="Lon_C"/>
    <property type="match status" value="1"/>
</dbReference>
<dbReference type="Pfam" id="PF00004">
    <property type="entry name" value="AAA"/>
    <property type="match status" value="1"/>
</dbReference>
<dbReference type="InterPro" id="IPR020568">
    <property type="entry name" value="Ribosomal_Su5_D2-typ_SF"/>
</dbReference>
<evidence type="ECO:0000313" key="10">
    <source>
        <dbReference type="Proteomes" id="UP000785679"/>
    </source>
</evidence>
<dbReference type="Pfam" id="PF22667">
    <property type="entry name" value="Lon_lid"/>
    <property type="match status" value="1"/>
</dbReference>
<evidence type="ECO:0000313" key="9">
    <source>
        <dbReference type="EMBL" id="TNV84967.1"/>
    </source>
</evidence>
<feature type="compositionally biased region" description="Basic and acidic residues" evidence="7">
    <location>
        <begin position="535"/>
        <end position="544"/>
    </location>
</feature>
<comment type="caution">
    <text evidence="9">The sequence shown here is derived from an EMBL/GenBank/DDBJ whole genome shotgun (WGS) entry which is preliminary data.</text>
</comment>
<dbReference type="InterPro" id="IPR027417">
    <property type="entry name" value="P-loop_NTPase"/>
</dbReference>
<dbReference type="InterPro" id="IPR027065">
    <property type="entry name" value="Lon_Prtase"/>
</dbReference>
<evidence type="ECO:0000256" key="1">
    <source>
        <dbReference type="ARBA" id="ARBA00022670"/>
    </source>
</evidence>
<dbReference type="GO" id="GO:0051131">
    <property type="term" value="P:chaperone-mediated protein complex assembly"/>
    <property type="evidence" value="ECO:0007669"/>
    <property type="project" value="TreeGrafter"/>
</dbReference>